<evidence type="ECO:0000313" key="2">
    <source>
        <dbReference type="Proteomes" id="UP000187367"/>
    </source>
</evidence>
<dbReference type="CDD" id="cd08053">
    <property type="entry name" value="Yqbg"/>
    <property type="match status" value="1"/>
</dbReference>
<comment type="caution">
    <text evidence="1">The sequence shown here is derived from an EMBL/GenBank/DDBJ whole genome shotgun (WGS) entry which is preliminary data.</text>
</comment>
<dbReference type="OrthoDB" id="2680636at2"/>
<proteinExistence type="predicted"/>
<gene>
    <name evidence="1" type="ORF">BW143_08535</name>
</gene>
<sequence>MLITPEEVIAYSVFEAVKSRPENLLQHDILEAETEIQSIVGHNLSDEKYQPLPEKVKLALLKMAQYFALINSDESIVKGYKSEKIGDYSYTLGDGQTIQKPEVENLLKDFVEDPNVPPDGKGSVLLRVRAL</sequence>
<dbReference type="EMBL" id="MTJL01000014">
    <property type="protein sequence ID" value="OMI06654.1"/>
    <property type="molecule type" value="Genomic_DNA"/>
</dbReference>
<keyword evidence="2" id="KW-1185">Reference proteome</keyword>
<evidence type="ECO:0000313" key="1">
    <source>
        <dbReference type="EMBL" id="OMI06654.1"/>
    </source>
</evidence>
<accession>A0A1R1RP70</accession>
<dbReference type="SUPFAM" id="SSF116915">
    <property type="entry name" value="Hypothetical protein YqbG"/>
    <property type="match status" value="1"/>
</dbReference>
<reference evidence="1 2" key="1">
    <citation type="submission" date="2017-01" db="EMBL/GenBank/DDBJ databases">
        <title>Bacillus phylogenomics.</title>
        <authorList>
            <person name="Dunlap C."/>
        </authorList>
    </citation>
    <scope>NUCLEOTIDE SEQUENCE [LARGE SCALE GENOMIC DNA]</scope>
    <source>
        <strain evidence="1 2">NRRL B-41282</strain>
    </source>
</reference>
<dbReference type="RefSeq" id="WP_076762496.1">
    <property type="nucleotide sequence ID" value="NZ_JARMMI010000007.1"/>
</dbReference>
<dbReference type="Gene3D" id="1.10.3230.10">
    <property type="entry name" value="YqbG-like"/>
    <property type="match status" value="1"/>
</dbReference>
<evidence type="ECO:0008006" key="3">
    <source>
        <dbReference type="Google" id="ProtNLM"/>
    </source>
</evidence>
<dbReference type="InterPro" id="IPR013514">
    <property type="entry name" value="DUF3199_YqbG"/>
</dbReference>
<dbReference type="InterPro" id="IPR036558">
    <property type="entry name" value="YqbG-like_sf"/>
</dbReference>
<protein>
    <recommendedName>
        <fullName evidence="3">DUF3199 family protein</fullName>
    </recommendedName>
</protein>
<organism evidence="1 2">
    <name type="scientific">Bacillus swezeyi</name>
    <dbReference type="NCBI Taxonomy" id="1925020"/>
    <lineage>
        <taxon>Bacteria</taxon>
        <taxon>Bacillati</taxon>
        <taxon>Bacillota</taxon>
        <taxon>Bacilli</taxon>
        <taxon>Bacillales</taxon>
        <taxon>Bacillaceae</taxon>
        <taxon>Bacillus</taxon>
    </lineage>
</organism>
<dbReference type="Pfam" id="PF11436">
    <property type="entry name" value="DUF3199"/>
    <property type="match status" value="1"/>
</dbReference>
<dbReference type="Proteomes" id="UP000187367">
    <property type="component" value="Unassembled WGS sequence"/>
</dbReference>
<dbReference type="AlphaFoldDB" id="A0A1R1QPT3"/>
<name>A0A1R1QPT3_9BACI</name>
<accession>A0A1R1QPT3</accession>